<keyword evidence="2" id="KW-1185">Reference proteome</keyword>
<dbReference type="RefSeq" id="WP_141847963.1">
    <property type="nucleotide sequence ID" value="NZ_BAAAPR010000004.1"/>
</dbReference>
<protein>
    <submittedName>
        <fullName evidence="1">Uncharacterized protein</fullName>
    </submittedName>
</protein>
<organism evidence="1 2">
    <name type="scientific">Lapillicoccus jejuensis</name>
    <dbReference type="NCBI Taxonomy" id="402171"/>
    <lineage>
        <taxon>Bacteria</taxon>
        <taxon>Bacillati</taxon>
        <taxon>Actinomycetota</taxon>
        <taxon>Actinomycetes</taxon>
        <taxon>Micrococcales</taxon>
        <taxon>Intrasporangiaceae</taxon>
        <taxon>Lapillicoccus</taxon>
    </lineage>
</organism>
<accession>A0A542DZG5</accession>
<dbReference type="OrthoDB" id="4540058at2"/>
<dbReference type="Proteomes" id="UP000317893">
    <property type="component" value="Unassembled WGS sequence"/>
</dbReference>
<evidence type="ECO:0000313" key="1">
    <source>
        <dbReference type="EMBL" id="TQJ08446.1"/>
    </source>
</evidence>
<sequence length="316" mass="35288">MLGVASLAGTDRFFLDEDGFAFTDEHPESLQATLEIFIDLLDEVERSGTVLAWDGIWDIQARSGRTLATLLFVPSEIDRDIRRLLGARFDKIQKYDETLNPSLTSICNGQSTGISPGISICAEKRRSGRAACCVTTNQSGRIGDVEISDGAGDAILAPFLVQADQVPDFWRFALDVERAPNIEIHEVACWAFPQLTFAPGVWRQVRRFVGPAETSRRLLLQNLAGLNDHAPSVWREEVQSHVIAARMKVLAGVDCSLESPNTHNNSAAMREREVDFDGRIVMCEWHAKLEPHQNRVHFKVQDDRVYVGIFTDHLST</sequence>
<dbReference type="AlphaFoldDB" id="A0A542DZG5"/>
<proteinExistence type="predicted"/>
<dbReference type="EMBL" id="VFMN01000001">
    <property type="protein sequence ID" value="TQJ08446.1"/>
    <property type="molecule type" value="Genomic_DNA"/>
</dbReference>
<gene>
    <name evidence="1" type="ORF">FB458_1535</name>
</gene>
<name>A0A542DZG5_9MICO</name>
<evidence type="ECO:0000313" key="2">
    <source>
        <dbReference type="Proteomes" id="UP000317893"/>
    </source>
</evidence>
<comment type="caution">
    <text evidence="1">The sequence shown here is derived from an EMBL/GenBank/DDBJ whole genome shotgun (WGS) entry which is preliminary data.</text>
</comment>
<reference evidence="1 2" key="1">
    <citation type="submission" date="2019-06" db="EMBL/GenBank/DDBJ databases">
        <title>Sequencing the genomes of 1000 actinobacteria strains.</title>
        <authorList>
            <person name="Klenk H.-P."/>
        </authorList>
    </citation>
    <scope>NUCLEOTIDE SEQUENCE [LARGE SCALE GENOMIC DNA]</scope>
    <source>
        <strain evidence="1 2">DSM 18607</strain>
    </source>
</reference>